<keyword evidence="4" id="KW-0201">Cytochrome c-type biogenesis</keyword>
<evidence type="ECO:0000256" key="4">
    <source>
        <dbReference type="ARBA" id="ARBA00022748"/>
    </source>
</evidence>
<comment type="similarity">
    <text evidence="2">Belongs to the DsbD family.</text>
</comment>
<evidence type="ECO:0000256" key="6">
    <source>
        <dbReference type="ARBA" id="ARBA00023136"/>
    </source>
</evidence>
<evidence type="ECO:0000313" key="9">
    <source>
        <dbReference type="EMBL" id="QCT94355.1"/>
    </source>
</evidence>
<dbReference type="InterPro" id="IPR003834">
    <property type="entry name" value="Cyt_c_assmbl_TM_dom"/>
</dbReference>
<organism evidence="9 10">
    <name type="scientific">Caminibacter mediatlanticus TB-2</name>
    <dbReference type="NCBI Taxonomy" id="391592"/>
    <lineage>
        <taxon>Bacteria</taxon>
        <taxon>Pseudomonadati</taxon>
        <taxon>Campylobacterota</taxon>
        <taxon>Epsilonproteobacteria</taxon>
        <taxon>Nautiliales</taxon>
        <taxon>Nautiliaceae</taxon>
        <taxon>Caminibacter</taxon>
    </lineage>
</organism>
<dbReference type="EMBL" id="CP040463">
    <property type="protein sequence ID" value="QCT94355.1"/>
    <property type="molecule type" value="Genomic_DNA"/>
</dbReference>
<reference evidence="9 10" key="1">
    <citation type="submission" date="2019-05" db="EMBL/GenBank/DDBJ databases">
        <title>A comparative analysis of the Nautiliaceae.</title>
        <authorList>
            <person name="Grosche A."/>
            <person name="Smedile F."/>
            <person name="Vetriani C."/>
        </authorList>
    </citation>
    <scope>NUCLEOTIDE SEQUENCE [LARGE SCALE GENOMIC DNA]</scope>
    <source>
        <strain evidence="9 10">TB-2</strain>
    </source>
</reference>
<feature type="transmembrane region" description="Helical" evidence="7">
    <location>
        <begin position="208"/>
        <end position="226"/>
    </location>
</feature>
<keyword evidence="5 7" id="KW-1133">Transmembrane helix</keyword>
<evidence type="ECO:0000256" key="3">
    <source>
        <dbReference type="ARBA" id="ARBA00022692"/>
    </source>
</evidence>
<feature type="domain" description="Cytochrome C biogenesis protein transmembrane" evidence="8">
    <location>
        <begin position="21"/>
        <end position="225"/>
    </location>
</feature>
<dbReference type="Proteomes" id="UP000306825">
    <property type="component" value="Chromosome"/>
</dbReference>
<dbReference type="PANTHER" id="PTHR31272">
    <property type="entry name" value="CYTOCHROME C-TYPE BIOGENESIS PROTEIN HI_1454-RELATED"/>
    <property type="match status" value="1"/>
</dbReference>
<keyword evidence="10" id="KW-1185">Reference proteome</keyword>
<feature type="transmembrane region" description="Helical" evidence="7">
    <location>
        <begin position="99"/>
        <end position="119"/>
    </location>
</feature>
<dbReference type="Pfam" id="PF02683">
    <property type="entry name" value="DsbD_TM"/>
    <property type="match status" value="1"/>
</dbReference>
<proteinExistence type="inferred from homology"/>
<feature type="transmembrane region" description="Helical" evidence="7">
    <location>
        <begin position="140"/>
        <end position="164"/>
    </location>
</feature>
<keyword evidence="6 7" id="KW-0472">Membrane</keyword>
<feature type="transmembrane region" description="Helical" evidence="7">
    <location>
        <begin position="65"/>
        <end position="87"/>
    </location>
</feature>
<accession>A0ABX5V7U4</accession>
<dbReference type="InterPro" id="IPR051790">
    <property type="entry name" value="Cytochrome_c-biogenesis_DsbD"/>
</dbReference>
<protein>
    <submittedName>
        <fullName evidence="9">Cytochrome C biogenesis protein</fullName>
    </submittedName>
</protein>
<evidence type="ECO:0000256" key="7">
    <source>
        <dbReference type="SAM" id="Phobius"/>
    </source>
</evidence>
<dbReference type="RefSeq" id="WP_138323170.1">
    <property type="nucleotide sequence ID" value="NZ_CP040463.1"/>
</dbReference>
<feature type="transmembrane region" description="Helical" evidence="7">
    <location>
        <begin position="18"/>
        <end position="44"/>
    </location>
</feature>
<gene>
    <name evidence="9" type="ORF">FE773_03955</name>
</gene>
<keyword evidence="3 7" id="KW-0812">Transmembrane</keyword>
<evidence type="ECO:0000256" key="2">
    <source>
        <dbReference type="ARBA" id="ARBA00006143"/>
    </source>
</evidence>
<name>A0ABX5V7U4_9BACT</name>
<evidence type="ECO:0000256" key="5">
    <source>
        <dbReference type="ARBA" id="ARBA00022989"/>
    </source>
</evidence>
<evidence type="ECO:0000256" key="1">
    <source>
        <dbReference type="ARBA" id="ARBA00004141"/>
    </source>
</evidence>
<feature type="transmembrane region" description="Helical" evidence="7">
    <location>
        <begin position="170"/>
        <end position="196"/>
    </location>
</feature>
<evidence type="ECO:0000313" key="10">
    <source>
        <dbReference type="Proteomes" id="UP000306825"/>
    </source>
</evidence>
<evidence type="ECO:0000259" key="8">
    <source>
        <dbReference type="Pfam" id="PF02683"/>
    </source>
</evidence>
<sequence>MDNLVYSLFDYFDKMPFIISYIAGLLSFLSPCVLPLVPIYFFYIAGISAKELENKVLSKKEKIKIFIESLLFVLGFSIVFILIGVASAKLIGNIFAYKWVNILTGIIIIIFGIHLGGFYRFKFLNKEKRLHLENVGSFMLGFSFAFGWTPCIGPIFGTIVGIAASEPERAIFMMILYTLGLATPFILMALFSVISLKLIEKMKKYLGIIEKISGGLLIVVGLYFVFKSLNFN</sequence>
<comment type="subcellular location">
    <subcellularLocation>
        <location evidence="1">Membrane</location>
        <topology evidence="1">Multi-pass membrane protein</topology>
    </subcellularLocation>
</comment>
<dbReference type="PANTHER" id="PTHR31272:SF4">
    <property type="entry name" value="CYTOCHROME C-TYPE BIOGENESIS PROTEIN HI_1454-RELATED"/>
    <property type="match status" value="1"/>
</dbReference>